<keyword evidence="1" id="KW-0732">Signal</keyword>
<dbReference type="KEGG" id="mej:Q7A_395"/>
<organism evidence="2 3">
    <name type="scientific">Methylophaga nitratireducenticrescens</name>
    <dbReference type="NCBI Taxonomy" id="754476"/>
    <lineage>
        <taxon>Bacteria</taxon>
        <taxon>Pseudomonadati</taxon>
        <taxon>Pseudomonadota</taxon>
        <taxon>Gammaproteobacteria</taxon>
        <taxon>Thiotrichales</taxon>
        <taxon>Piscirickettsiaceae</taxon>
        <taxon>Methylophaga</taxon>
    </lineage>
</organism>
<keyword evidence="3" id="KW-1185">Reference proteome</keyword>
<evidence type="ECO:0000313" key="3">
    <source>
        <dbReference type="Proteomes" id="UP000009144"/>
    </source>
</evidence>
<evidence type="ECO:0008006" key="4">
    <source>
        <dbReference type="Google" id="ProtNLM"/>
    </source>
</evidence>
<dbReference type="Proteomes" id="UP000009144">
    <property type="component" value="Chromosome"/>
</dbReference>
<feature type="chain" id="PRO_5003654205" description="Lipoprotein" evidence="1">
    <location>
        <begin position="25"/>
        <end position="86"/>
    </location>
</feature>
<name>I1XFS7_METNJ</name>
<dbReference type="STRING" id="754476.Q7A_395"/>
<dbReference type="AlphaFoldDB" id="I1XFS7"/>
<evidence type="ECO:0000256" key="1">
    <source>
        <dbReference type="SAM" id="SignalP"/>
    </source>
</evidence>
<reference evidence="2 3" key="2">
    <citation type="journal article" date="2013" name="Int. J. Syst. Evol. Microbiol.">
        <title>Methylophaga nitratireducenticrescens sp. nov. and Methylophaga frappieri sp. nov., isolated from the biofilm of the methanol-fed denitrification system treating the seawater at the Montreal Biodome.</title>
        <authorList>
            <person name="Villeneuve C."/>
            <person name="Martineau C."/>
            <person name="Mauffrey F."/>
            <person name="Villemur R."/>
        </authorList>
    </citation>
    <scope>NUCLEOTIDE SEQUENCE [LARGE SCALE GENOMIC DNA]</scope>
    <source>
        <strain evidence="2 3">JAM1</strain>
    </source>
</reference>
<proteinExistence type="predicted"/>
<dbReference type="RefSeq" id="WP_014705621.1">
    <property type="nucleotide sequence ID" value="NC_017857.3"/>
</dbReference>
<evidence type="ECO:0000313" key="2">
    <source>
        <dbReference type="EMBL" id="AFI83246.1"/>
    </source>
</evidence>
<accession>I1XFS7</accession>
<feature type="signal peptide" evidence="1">
    <location>
        <begin position="1"/>
        <end position="24"/>
    </location>
</feature>
<dbReference type="PROSITE" id="PS51257">
    <property type="entry name" value="PROKAR_LIPOPROTEIN"/>
    <property type="match status" value="1"/>
</dbReference>
<gene>
    <name evidence="2" type="ordered locus">Q7A_395</name>
</gene>
<sequence length="86" mass="9358">MKLSITRLQGLLILPILAAMSSCAAYSVVNSDRYSGSSSAVPAEYIPSPGFCRIWFKNRDPEQQPAQGDCETLKQDIPENAVLLKG</sequence>
<dbReference type="HOGENOM" id="CLU_2494325_0_0_6"/>
<dbReference type="PATRIC" id="fig|754476.3.peg.391"/>
<protein>
    <recommendedName>
        <fullName evidence="4">Lipoprotein</fullName>
    </recommendedName>
</protein>
<reference evidence="2 3" key="1">
    <citation type="journal article" date="2012" name="J. Bacteriol.">
        <title>Complete genome sequences of Methylophaga sp. strain JAM1 and Methylophaga sp. strain JAM7.</title>
        <authorList>
            <person name="Villeneuve C."/>
            <person name="Martineau C."/>
            <person name="Mauffrey F."/>
            <person name="Villemur R."/>
        </authorList>
    </citation>
    <scope>NUCLEOTIDE SEQUENCE [LARGE SCALE GENOMIC DNA]</scope>
    <source>
        <strain evidence="2 3">JAM1</strain>
    </source>
</reference>
<dbReference type="EMBL" id="CP003390">
    <property type="protein sequence ID" value="AFI83246.1"/>
    <property type="molecule type" value="Genomic_DNA"/>
</dbReference>
<dbReference type="OrthoDB" id="894263at2"/>